<keyword evidence="3" id="KW-1185">Reference proteome</keyword>
<dbReference type="Proteomes" id="UP001652432">
    <property type="component" value="Unassembled WGS sequence"/>
</dbReference>
<gene>
    <name evidence="2" type="ORF">OCV77_09905</name>
</gene>
<dbReference type="CDD" id="cd06433">
    <property type="entry name" value="GT_2_WfgS_like"/>
    <property type="match status" value="1"/>
</dbReference>
<sequence>MKTVSLILTTYNSGKNLASTLESIEKQDYPDIEVNIKDGGSTDDTIKMIKEYKERSRYLVNWVSRSDEGIYDAMNQGYALSSGDIIVFFNDFFLCHDAVSKMAALIEGDTGCVGAHADLIYADGEKIVRYWKMGPQKSLYAGWMPGHPTLFLKREVYENYGLYKTEYRIAADYEFMIRFLKDGRNRLAYLPENIIRMYYGGTSTSSTGSYLASLKEGHQALKENGLRFAFVIDVLRTLRVLLQFVKRPS</sequence>
<dbReference type="InterPro" id="IPR029044">
    <property type="entry name" value="Nucleotide-diphossugar_trans"/>
</dbReference>
<name>A0ABT2T3G6_9FIRM</name>
<evidence type="ECO:0000313" key="3">
    <source>
        <dbReference type="Proteomes" id="UP001652432"/>
    </source>
</evidence>
<dbReference type="EMBL" id="JAOQKJ010000007">
    <property type="protein sequence ID" value="MCU6744810.1"/>
    <property type="molecule type" value="Genomic_DNA"/>
</dbReference>
<evidence type="ECO:0000259" key="1">
    <source>
        <dbReference type="Pfam" id="PF00535"/>
    </source>
</evidence>
<comment type="caution">
    <text evidence="2">The sequence shown here is derived from an EMBL/GenBank/DDBJ whole genome shotgun (WGS) entry which is preliminary data.</text>
</comment>
<dbReference type="RefSeq" id="WP_262574919.1">
    <property type="nucleotide sequence ID" value="NZ_JAOQKJ010000007.1"/>
</dbReference>
<reference evidence="2 3" key="1">
    <citation type="journal article" date="2021" name="ISME Commun">
        <title>Automated analysis of genomic sequences facilitates high-throughput and comprehensive description of bacteria.</title>
        <authorList>
            <person name="Hitch T.C.A."/>
        </authorList>
    </citation>
    <scope>NUCLEOTIDE SEQUENCE [LARGE SCALE GENOMIC DNA]</scope>
    <source>
        <strain evidence="2 3">Sanger_18</strain>
    </source>
</reference>
<dbReference type="PANTHER" id="PTHR22916">
    <property type="entry name" value="GLYCOSYLTRANSFERASE"/>
    <property type="match status" value="1"/>
</dbReference>
<dbReference type="SUPFAM" id="SSF53448">
    <property type="entry name" value="Nucleotide-diphospho-sugar transferases"/>
    <property type="match status" value="1"/>
</dbReference>
<dbReference type="InterPro" id="IPR001173">
    <property type="entry name" value="Glyco_trans_2-like"/>
</dbReference>
<dbReference type="Pfam" id="PF00535">
    <property type="entry name" value="Glycos_transf_2"/>
    <property type="match status" value="1"/>
</dbReference>
<accession>A0ABT2T3G6</accession>
<organism evidence="2 3">
    <name type="scientific">Suilimivivens aceti</name>
    <dbReference type="NCBI Taxonomy" id="2981774"/>
    <lineage>
        <taxon>Bacteria</taxon>
        <taxon>Bacillati</taxon>
        <taxon>Bacillota</taxon>
        <taxon>Clostridia</taxon>
        <taxon>Lachnospirales</taxon>
        <taxon>Lachnospiraceae</taxon>
        <taxon>Suilimivivens</taxon>
    </lineage>
</organism>
<protein>
    <submittedName>
        <fullName evidence="2">Glycosyltransferase</fullName>
    </submittedName>
</protein>
<proteinExistence type="predicted"/>
<evidence type="ECO:0000313" key="2">
    <source>
        <dbReference type="EMBL" id="MCU6744810.1"/>
    </source>
</evidence>
<dbReference type="PANTHER" id="PTHR22916:SF3">
    <property type="entry name" value="UDP-GLCNAC:BETAGAL BETA-1,3-N-ACETYLGLUCOSAMINYLTRANSFERASE-LIKE PROTEIN 1"/>
    <property type="match status" value="1"/>
</dbReference>
<dbReference type="Gene3D" id="3.90.550.10">
    <property type="entry name" value="Spore Coat Polysaccharide Biosynthesis Protein SpsA, Chain A"/>
    <property type="match status" value="1"/>
</dbReference>
<feature type="domain" description="Glycosyltransferase 2-like" evidence="1">
    <location>
        <begin position="5"/>
        <end position="143"/>
    </location>
</feature>